<dbReference type="InterPro" id="IPR036188">
    <property type="entry name" value="FAD/NAD-bd_sf"/>
</dbReference>
<keyword evidence="3 5" id="KW-0274">FAD</keyword>
<evidence type="ECO:0000256" key="6">
    <source>
        <dbReference type="PIRSR" id="PIRSR000350-4"/>
    </source>
</evidence>
<evidence type="ECO:0000259" key="7">
    <source>
        <dbReference type="Pfam" id="PF02852"/>
    </source>
</evidence>
<evidence type="ECO:0000256" key="3">
    <source>
        <dbReference type="ARBA" id="ARBA00022827"/>
    </source>
</evidence>
<dbReference type="InterPro" id="IPR016156">
    <property type="entry name" value="FAD/NAD-linked_Rdtase_dimer_sf"/>
</dbReference>
<dbReference type="InterPro" id="IPR001100">
    <property type="entry name" value="Pyr_nuc-diS_OxRdtase"/>
</dbReference>
<feature type="binding site" evidence="5">
    <location>
        <position position="307"/>
    </location>
    <ligand>
        <name>FAD</name>
        <dbReference type="ChEBI" id="CHEBI:57692"/>
    </ligand>
</feature>
<feature type="disulfide bond" description="Redox-active" evidence="6">
    <location>
        <begin position="42"/>
        <end position="47"/>
    </location>
</feature>
<dbReference type="Pfam" id="PF02852">
    <property type="entry name" value="Pyr_redox_dim"/>
    <property type="match status" value="1"/>
</dbReference>
<feature type="active site" description="Proton acceptor" evidence="4">
    <location>
        <position position="440"/>
    </location>
</feature>
<feature type="domain" description="Pyridine nucleotide-disulphide oxidoreductase dimerisation" evidence="7">
    <location>
        <begin position="344"/>
        <end position="447"/>
    </location>
</feature>
<name>A0A5B9EGP7_9BACT</name>
<dbReference type="AlphaFoldDB" id="A0A5B9EGP7"/>
<dbReference type="GO" id="GO:0003955">
    <property type="term" value="F:NAD(P)H dehydrogenase (quinone) activity"/>
    <property type="evidence" value="ECO:0007669"/>
    <property type="project" value="TreeGrafter"/>
</dbReference>
<organism evidence="9 10">
    <name type="scientific">Terriglobus albidus</name>
    <dbReference type="NCBI Taxonomy" id="1592106"/>
    <lineage>
        <taxon>Bacteria</taxon>
        <taxon>Pseudomonadati</taxon>
        <taxon>Acidobacteriota</taxon>
        <taxon>Terriglobia</taxon>
        <taxon>Terriglobales</taxon>
        <taxon>Acidobacteriaceae</taxon>
        <taxon>Terriglobus</taxon>
    </lineage>
</organism>
<dbReference type="PRINTS" id="PR00411">
    <property type="entry name" value="PNDRDTASEI"/>
</dbReference>
<dbReference type="PANTHER" id="PTHR43014:SF2">
    <property type="entry name" value="MERCURIC REDUCTASE"/>
    <property type="match status" value="1"/>
</dbReference>
<dbReference type="NCBIfam" id="NF004992">
    <property type="entry name" value="PRK06370.1-4"/>
    <property type="match status" value="1"/>
</dbReference>
<dbReference type="PANTHER" id="PTHR43014">
    <property type="entry name" value="MERCURIC REDUCTASE"/>
    <property type="match status" value="1"/>
</dbReference>
<dbReference type="SUPFAM" id="SSF51905">
    <property type="entry name" value="FAD/NAD(P)-binding domain"/>
    <property type="match status" value="1"/>
</dbReference>
<evidence type="ECO:0000259" key="8">
    <source>
        <dbReference type="Pfam" id="PF07992"/>
    </source>
</evidence>
<dbReference type="InterPro" id="IPR004099">
    <property type="entry name" value="Pyr_nucl-diS_OxRdtase_dimer"/>
</dbReference>
<feature type="binding site" evidence="5">
    <location>
        <position position="199"/>
    </location>
    <ligand>
        <name>NAD(+)</name>
        <dbReference type="ChEBI" id="CHEBI:57540"/>
    </ligand>
</feature>
<feature type="binding site" evidence="5">
    <location>
        <position position="51"/>
    </location>
    <ligand>
        <name>FAD</name>
        <dbReference type="ChEBI" id="CHEBI:57692"/>
    </ligand>
</feature>
<dbReference type="PRINTS" id="PR00368">
    <property type="entry name" value="FADPNR"/>
</dbReference>
<comment type="cofactor">
    <cofactor evidence="5">
        <name>FAD</name>
        <dbReference type="ChEBI" id="CHEBI:57692"/>
    </cofactor>
    <text evidence="5">Binds 1 FAD per subunit.</text>
</comment>
<keyword evidence="5" id="KW-0520">NAD</keyword>
<dbReference type="Gene3D" id="3.30.390.30">
    <property type="match status" value="1"/>
</dbReference>
<evidence type="ECO:0000313" key="10">
    <source>
        <dbReference type="Proteomes" id="UP000321820"/>
    </source>
</evidence>
<keyword evidence="10" id="KW-1185">Reference proteome</keyword>
<evidence type="ECO:0000256" key="2">
    <source>
        <dbReference type="ARBA" id="ARBA00022630"/>
    </source>
</evidence>
<dbReference type="RefSeq" id="WP_147649584.1">
    <property type="nucleotide sequence ID" value="NZ_CP042806.1"/>
</dbReference>
<feature type="binding site" evidence="5">
    <location>
        <begin position="176"/>
        <end position="183"/>
    </location>
    <ligand>
        <name>NAD(+)</name>
        <dbReference type="ChEBI" id="CHEBI:57540"/>
    </ligand>
</feature>
<accession>A0A5B9EGP7</accession>
<comment type="similarity">
    <text evidence="1">Belongs to the class-I pyridine nucleotide-disulfide oxidoreductase family.</text>
</comment>
<dbReference type="KEGG" id="talb:FTW19_21425"/>
<dbReference type="GO" id="GO:0050660">
    <property type="term" value="F:flavin adenine dinucleotide binding"/>
    <property type="evidence" value="ECO:0007669"/>
    <property type="project" value="TreeGrafter"/>
</dbReference>
<dbReference type="Gene3D" id="3.50.50.60">
    <property type="entry name" value="FAD/NAD(P)-binding domain"/>
    <property type="match status" value="2"/>
</dbReference>
<dbReference type="EMBL" id="CP042806">
    <property type="protein sequence ID" value="QEE30315.1"/>
    <property type="molecule type" value="Genomic_DNA"/>
</dbReference>
<dbReference type="InterPro" id="IPR023753">
    <property type="entry name" value="FAD/NAD-binding_dom"/>
</dbReference>
<evidence type="ECO:0000256" key="1">
    <source>
        <dbReference type="ARBA" id="ARBA00007532"/>
    </source>
</evidence>
<feature type="domain" description="FAD/NAD(P)-binding" evidence="8">
    <location>
        <begin position="5"/>
        <end position="318"/>
    </location>
</feature>
<dbReference type="PIRSF" id="PIRSF000350">
    <property type="entry name" value="Mercury_reductase_MerA"/>
    <property type="match status" value="1"/>
</dbReference>
<reference evidence="9 10" key="1">
    <citation type="submission" date="2019-08" db="EMBL/GenBank/DDBJ databases">
        <title>Complete genome sequence of Terriglobus albidus strain ORNL.</title>
        <authorList>
            <person name="Podar M."/>
        </authorList>
    </citation>
    <scope>NUCLEOTIDE SEQUENCE [LARGE SCALE GENOMIC DNA]</scope>
    <source>
        <strain evidence="9 10">ORNL</strain>
    </source>
</reference>
<feature type="binding site" evidence="5">
    <location>
        <position position="266"/>
    </location>
    <ligand>
        <name>NAD(+)</name>
        <dbReference type="ChEBI" id="CHEBI:57540"/>
    </ligand>
</feature>
<dbReference type="Proteomes" id="UP000321820">
    <property type="component" value="Chromosome"/>
</dbReference>
<evidence type="ECO:0000256" key="4">
    <source>
        <dbReference type="PIRSR" id="PIRSR000350-2"/>
    </source>
</evidence>
<dbReference type="OrthoDB" id="9807946at2"/>
<dbReference type="Pfam" id="PF07992">
    <property type="entry name" value="Pyr_redox_2"/>
    <property type="match status" value="1"/>
</dbReference>
<evidence type="ECO:0000313" key="9">
    <source>
        <dbReference type="EMBL" id="QEE30315.1"/>
    </source>
</evidence>
<dbReference type="SUPFAM" id="SSF55424">
    <property type="entry name" value="FAD/NAD-linked reductases, dimerisation (C-terminal) domain"/>
    <property type="match status" value="1"/>
</dbReference>
<evidence type="ECO:0000256" key="5">
    <source>
        <dbReference type="PIRSR" id="PIRSR000350-3"/>
    </source>
</evidence>
<protein>
    <submittedName>
        <fullName evidence="9">FAD-containing oxidoreductase</fullName>
    </submittedName>
</protein>
<keyword evidence="2" id="KW-0285">Flavoprotein</keyword>
<sequence length="458" mass="49370">MTERYDAIIIGAGQAGPALASRLNAAGQTVALIERKLVGGTCVNVGCTPTKAMVASAYAAHLARRGNDYGVRLDGTVRVDLEAVMARKNGIVEASRKGLLSWIGSMERCTLIQGQAVFESPTTVRVGDRLLEGARIFLNVGARPMSTVEGHEGVPALTSTTILQLRELPQHLAVVGGSFIGLEFAQMFRRFGSEVTVVERNPRIISRQDEDASSELRAIMEAEGIRFRTHANCIQLRSNQRGVTVSVDCEQGEPEVEASHVLLATGRRPNTDDLNLQAAGVKMDAHGFVITDEHLRTASPTVWAMGDCNGRGAFTHTSWNDYEIVADNLLDGGTRSAADRIPAYALFSDPPLAHIGMTETEVRQSGKPALIGKRPMSRVGRAVEKGESAGFMKVLVDAESRRILGATILGVGGDEAIHCLLTCMYSRQTYDLVARAVHIHPTVSELLPTILQELKPLA</sequence>
<gene>
    <name evidence="9" type="ORF">FTW19_21425</name>
</gene>
<keyword evidence="5" id="KW-0547">Nucleotide-binding</keyword>
<proteinExistence type="inferred from homology"/>